<evidence type="ECO:0000313" key="2">
    <source>
        <dbReference type="EMBL" id="GKV09284.1"/>
    </source>
</evidence>
<dbReference type="Proteomes" id="UP001054252">
    <property type="component" value="Unassembled WGS sequence"/>
</dbReference>
<proteinExistence type="predicted"/>
<reference evidence="2 3" key="1">
    <citation type="journal article" date="2021" name="Commun. Biol.">
        <title>The genome of Shorea leprosula (Dipterocarpaceae) highlights the ecological relevance of drought in aseasonal tropical rainforests.</title>
        <authorList>
            <person name="Ng K.K.S."/>
            <person name="Kobayashi M.J."/>
            <person name="Fawcett J.A."/>
            <person name="Hatakeyama M."/>
            <person name="Paape T."/>
            <person name="Ng C.H."/>
            <person name="Ang C.C."/>
            <person name="Tnah L.H."/>
            <person name="Lee C.T."/>
            <person name="Nishiyama T."/>
            <person name="Sese J."/>
            <person name="O'Brien M.J."/>
            <person name="Copetti D."/>
            <person name="Mohd Noor M.I."/>
            <person name="Ong R.C."/>
            <person name="Putra M."/>
            <person name="Sireger I.Z."/>
            <person name="Indrioko S."/>
            <person name="Kosugi Y."/>
            <person name="Izuno A."/>
            <person name="Isagi Y."/>
            <person name="Lee S.L."/>
            <person name="Shimizu K.K."/>
        </authorList>
    </citation>
    <scope>NUCLEOTIDE SEQUENCE [LARGE SCALE GENOMIC DNA]</scope>
    <source>
        <strain evidence="2">214</strain>
    </source>
</reference>
<comment type="caution">
    <text evidence="2">The sequence shown here is derived from an EMBL/GenBank/DDBJ whole genome shotgun (WGS) entry which is preliminary data.</text>
</comment>
<feature type="region of interest" description="Disordered" evidence="1">
    <location>
        <begin position="23"/>
        <end position="93"/>
    </location>
</feature>
<dbReference type="EMBL" id="BPVZ01000030">
    <property type="protein sequence ID" value="GKV09284.1"/>
    <property type="molecule type" value="Genomic_DNA"/>
</dbReference>
<protein>
    <submittedName>
        <fullName evidence="2">Uncharacterized protein</fullName>
    </submittedName>
</protein>
<evidence type="ECO:0000313" key="3">
    <source>
        <dbReference type="Proteomes" id="UP001054252"/>
    </source>
</evidence>
<organism evidence="2 3">
    <name type="scientific">Rubroshorea leprosula</name>
    <dbReference type="NCBI Taxonomy" id="152421"/>
    <lineage>
        <taxon>Eukaryota</taxon>
        <taxon>Viridiplantae</taxon>
        <taxon>Streptophyta</taxon>
        <taxon>Embryophyta</taxon>
        <taxon>Tracheophyta</taxon>
        <taxon>Spermatophyta</taxon>
        <taxon>Magnoliopsida</taxon>
        <taxon>eudicotyledons</taxon>
        <taxon>Gunneridae</taxon>
        <taxon>Pentapetalae</taxon>
        <taxon>rosids</taxon>
        <taxon>malvids</taxon>
        <taxon>Malvales</taxon>
        <taxon>Dipterocarpaceae</taxon>
        <taxon>Rubroshorea</taxon>
    </lineage>
</organism>
<dbReference type="AlphaFoldDB" id="A0AAV5JCZ4"/>
<evidence type="ECO:0000256" key="1">
    <source>
        <dbReference type="SAM" id="MobiDB-lite"/>
    </source>
</evidence>
<gene>
    <name evidence="2" type="ORF">SLEP1_g20809</name>
</gene>
<sequence length="125" mass="14104">MTMTCSLNSQLTSRDIEFALKSQPLTVQNPPKTGIIQSYGSIEPPPDFLKPDDDEEIEDDEDRDDEDAFSNNSSDDDSDDSGEKVVNEDIELGDTQKLPHKMISFESNWLVMERSRKKTFAVAVM</sequence>
<keyword evidence="3" id="KW-1185">Reference proteome</keyword>
<feature type="compositionally biased region" description="Acidic residues" evidence="1">
    <location>
        <begin position="52"/>
        <end position="80"/>
    </location>
</feature>
<feature type="compositionally biased region" description="Polar residues" evidence="1">
    <location>
        <begin position="23"/>
        <end position="40"/>
    </location>
</feature>
<accession>A0AAV5JCZ4</accession>
<name>A0AAV5JCZ4_9ROSI</name>